<comment type="subcellular location">
    <subcellularLocation>
        <location evidence="1">Secreted</location>
    </subcellularLocation>
</comment>
<dbReference type="EMBL" id="KY445458">
    <property type="protein sequence ID" value="AQN78393.1"/>
    <property type="molecule type" value="mRNA"/>
</dbReference>
<feature type="chain" id="PRO_5012526303" evidence="4">
    <location>
        <begin position="26"/>
        <end position="147"/>
    </location>
</feature>
<evidence type="ECO:0000256" key="2">
    <source>
        <dbReference type="ARBA" id="ARBA00008098"/>
    </source>
</evidence>
<dbReference type="FunFam" id="1.10.238.20:FF:000001">
    <property type="entry name" value="General odorant-binding protein lush"/>
    <property type="match status" value="1"/>
</dbReference>
<dbReference type="GO" id="GO:0005549">
    <property type="term" value="F:odorant binding"/>
    <property type="evidence" value="ECO:0007669"/>
    <property type="project" value="InterPro"/>
</dbReference>
<keyword evidence="3" id="KW-0964">Secreted</keyword>
<evidence type="ECO:0000256" key="1">
    <source>
        <dbReference type="ARBA" id="ARBA00004613"/>
    </source>
</evidence>
<feature type="signal peptide" evidence="4">
    <location>
        <begin position="1"/>
        <end position="25"/>
    </location>
</feature>
<dbReference type="GO" id="GO:0005576">
    <property type="term" value="C:extracellular region"/>
    <property type="evidence" value="ECO:0007669"/>
    <property type="project" value="UniProtKB-SubCell"/>
</dbReference>
<dbReference type="CDD" id="cd23992">
    <property type="entry name" value="PBP_GOBP"/>
    <property type="match status" value="1"/>
</dbReference>
<reference evidence="5" key="1">
    <citation type="journal article" date="2017" name="Comp. Biochem. Physiol. Part D Genomics Proteomics">
        <title>Candidate chemosensory genes identified in the endoparasitoid Meteorus pulchricornis (Hymenoptera: Braconidae) by antennal transcriptome analysis.</title>
        <authorList>
            <person name="Sheng S."/>
            <person name="Liao C.W."/>
            <person name="Zheng Y."/>
            <person name="Zhou Y."/>
            <person name="Xu Y."/>
            <person name="Song W.M."/>
            <person name="He P."/>
            <person name="Zhang J."/>
            <person name="Wu F.A."/>
        </authorList>
    </citation>
    <scope>NUCLEOTIDE SEQUENCE</scope>
    <source>
        <strain evidence="5">Zhenjiang</strain>
    </source>
</reference>
<dbReference type="PANTHER" id="PTHR21364">
    <property type="entry name" value="GENERAL ODORANT-BINDING PROTEIN 19A"/>
    <property type="match status" value="1"/>
</dbReference>
<dbReference type="Pfam" id="PF01395">
    <property type="entry name" value="PBP_GOBP"/>
    <property type="match status" value="1"/>
</dbReference>
<dbReference type="SMART" id="SM00708">
    <property type="entry name" value="PhBP"/>
    <property type="match status" value="1"/>
</dbReference>
<proteinExistence type="evidence at transcript level"/>
<protein>
    <submittedName>
        <fullName evidence="5">Odorant-binding protein 15</fullName>
    </submittedName>
</protein>
<dbReference type="PANTHER" id="PTHR21364:SF2">
    <property type="entry name" value="GENERAL ODORANT-BINDING PROTEIN 19A"/>
    <property type="match status" value="1"/>
</dbReference>
<accession>A0A1S5VFI2</accession>
<dbReference type="GO" id="GO:0007608">
    <property type="term" value="P:sensory perception of smell"/>
    <property type="evidence" value="ECO:0007669"/>
    <property type="project" value="UniProtKB-ARBA"/>
</dbReference>
<comment type="similarity">
    <text evidence="2">Belongs to the PBP/GOBP family.</text>
</comment>
<dbReference type="InterPro" id="IPR036728">
    <property type="entry name" value="PBP_GOBP_sf"/>
</dbReference>
<organism evidence="5">
    <name type="scientific">Meteorus pulchricornis</name>
    <dbReference type="NCBI Taxonomy" id="51522"/>
    <lineage>
        <taxon>Eukaryota</taxon>
        <taxon>Metazoa</taxon>
        <taxon>Ecdysozoa</taxon>
        <taxon>Arthropoda</taxon>
        <taxon>Hexapoda</taxon>
        <taxon>Insecta</taxon>
        <taxon>Pterygota</taxon>
        <taxon>Neoptera</taxon>
        <taxon>Endopterygota</taxon>
        <taxon>Hymenoptera</taxon>
        <taxon>Apocrita</taxon>
        <taxon>Ichneumonoidea</taxon>
        <taxon>Braconidae</taxon>
        <taxon>Meteorinae</taxon>
        <taxon>Meteorus</taxon>
    </lineage>
</organism>
<evidence type="ECO:0000256" key="3">
    <source>
        <dbReference type="ARBA" id="ARBA00022525"/>
    </source>
</evidence>
<sequence length="147" mass="16658">MGLIPCSICLITFVFLAINIHNSEAKMTLPQVRNALKPGAKTCMTKTGVSKSLVEKTHEGEFPTDPALQCYFACILKLMKVVSKDEHIDLDMMHKQADLLMVQNLANQVKQLTQTCYENITSSEVCEMSWELVKCYHELDSSMYFFP</sequence>
<dbReference type="AlphaFoldDB" id="A0A1S5VFI2"/>
<dbReference type="SUPFAM" id="SSF47565">
    <property type="entry name" value="Insect pheromone/odorant-binding proteins"/>
    <property type="match status" value="1"/>
</dbReference>
<keyword evidence="4" id="KW-0732">Signal</keyword>
<name>A0A1S5VFI2_9HYME</name>
<dbReference type="InterPro" id="IPR006170">
    <property type="entry name" value="PBP/GOBP"/>
</dbReference>
<dbReference type="Gene3D" id="1.10.238.20">
    <property type="entry name" value="Pheromone/general odorant binding protein domain"/>
    <property type="match status" value="1"/>
</dbReference>
<evidence type="ECO:0000256" key="4">
    <source>
        <dbReference type="SAM" id="SignalP"/>
    </source>
</evidence>
<evidence type="ECO:0000313" key="5">
    <source>
        <dbReference type="EMBL" id="AQN78393.1"/>
    </source>
</evidence>